<protein>
    <submittedName>
        <fullName evidence="4">V-type ATP synthase subunit C</fullName>
    </submittedName>
</protein>
<dbReference type="Gene3D" id="1.10.132.50">
    <property type="entry name" value="ATP synthase (C/AC39) subunit, domain 3"/>
    <property type="match status" value="1"/>
</dbReference>
<dbReference type="InterPro" id="IPR035067">
    <property type="entry name" value="V-type_ATPase_csu/dsu"/>
</dbReference>
<organism evidence="4 5">
    <name type="scientific">Clostridium paridis</name>
    <dbReference type="NCBI Taxonomy" id="2803863"/>
    <lineage>
        <taxon>Bacteria</taxon>
        <taxon>Bacillati</taxon>
        <taxon>Bacillota</taxon>
        <taxon>Clostridia</taxon>
        <taxon>Eubacteriales</taxon>
        <taxon>Clostridiaceae</taxon>
        <taxon>Clostridium</taxon>
    </lineage>
</organism>
<comment type="caution">
    <text evidence="4">The sequence shown here is derived from an EMBL/GenBank/DDBJ whole genome shotgun (WGS) entry which is preliminary data.</text>
</comment>
<dbReference type="Pfam" id="PF01992">
    <property type="entry name" value="vATP-synt_AC39"/>
    <property type="match status" value="1"/>
</dbReference>
<dbReference type="AlphaFoldDB" id="A0A937FG67"/>
<evidence type="ECO:0000313" key="4">
    <source>
        <dbReference type="EMBL" id="MBL4932350.1"/>
    </source>
</evidence>
<evidence type="ECO:0000256" key="1">
    <source>
        <dbReference type="ARBA" id="ARBA00006709"/>
    </source>
</evidence>
<keyword evidence="5" id="KW-1185">Reference proteome</keyword>
<dbReference type="PANTHER" id="PTHR38682:SF1">
    <property type="entry name" value="V-TYPE ATP SYNTHASE SUBUNIT C"/>
    <property type="match status" value="1"/>
</dbReference>
<proteinExistence type="inferred from homology"/>
<dbReference type="InterPro" id="IPR036079">
    <property type="entry name" value="ATPase_csu/dsu_sf"/>
</dbReference>
<comment type="similarity">
    <text evidence="1">Belongs to the V-ATPase V0D/AC39 subunit family.</text>
</comment>
<sequence>MDPMIFTQAIPRLRVLETRLLDRTKLERMSEASSIDEVFKLLGETEYSNIVANIKKFEDYEEILSIELNRVYKSIYEISPVRSIVDVMSIKYDYHNLKVLIKGKYLNKDFSNLLIPVGRIELSKLKNFIETEYYRDFNKVMRKTLESVIKDFEEKKDPQNIDIIFDKGLYEELKELDKEIGDKFLHSYITSLIDLTNLKTLLRVRKQNKGRDFFGNVMILGGSIDKDKLFSLLTDAPENISTKLSYTNYKDILKIGIESYVKEGTSTVFEKLSEDYIMELMKKAKYVSFGLEPIIAYIYAKETEIKLLRIIMVGKLNNISEDLIKERLREAYV</sequence>
<keyword evidence="3" id="KW-0406">Ion transport</keyword>
<name>A0A937FG67_9CLOT</name>
<dbReference type="EMBL" id="JAESWA010000022">
    <property type="protein sequence ID" value="MBL4932350.1"/>
    <property type="molecule type" value="Genomic_DNA"/>
</dbReference>
<dbReference type="NCBIfam" id="NF002266">
    <property type="entry name" value="PRK01198.1-2"/>
    <property type="match status" value="1"/>
</dbReference>
<dbReference type="GO" id="GO:0046961">
    <property type="term" value="F:proton-transporting ATPase activity, rotational mechanism"/>
    <property type="evidence" value="ECO:0007669"/>
    <property type="project" value="InterPro"/>
</dbReference>
<dbReference type="InterPro" id="IPR050873">
    <property type="entry name" value="V-ATPase_V0D/AC39_subunit"/>
</dbReference>
<dbReference type="Proteomes" id="UP000623681">
    <property type="component" value="Unassembled WGS sequence"/>
</dbReference>
<evidence type="ECO:0000256" key="2">
    <source>
        <dbReference type="ARBA" id="ARBA00022448"/>
    </source>
</evidence>
<dbReference type="InterPro" id="IPR002843">
    <property type="entry name" value="ATPase_V0-cplx_csu/dsu"/>
</dbReference>
<dbReference type="RefSeq" id="WP_202767712.1">
    <property type="nucleotide sequence ID" value="NZ_JAESWA010000022.1"/>
</dbReference>
<keyword evidence="2" id="KW-0813">Transport</keyword>
<dbReference type="Gene3D" id="1.20.1690.10">
    <property type="entry name" value="V-type ATP synthase subunit C domain"/>
    <property type="match status" value="2"/>
</dbReference>
<dbReference type="InterPro" id="IPR044911">
    <property type="entry name" value="V-type_ATPase_csu/dsu_dom_3"/>
</dbReference>
<dbReference type="PANTHER" id="PTHR38682">
    <property type="entry name" value="V-TYPE ATP SYNTHASE SUBUNIT C"/>
    <property type="match status" value="1"/>
</dbReference>
<dbReference type="SUPFAM" id="SSF103486">
    <property type="entry name" value="V-type ATP synthase subunit C"/>
    <property type="match status" value="1"/>
</dbReference>
<gene>
    <name evidence="4" type="ORF">JK634_11075</name>
</gene>
<evidence type="ECO:0000313" key="5">
    <source>
        <dbReference type="Proteomes" id="UP000623681"/>
    </source>
</evidence>
<reference evidence="4" key="1">
    <citation type="submission" date="2021-01" db="EMBL/GenBank/DDBJ databases">
        <title>Genome public.</title>
        <authorList>
            <person name="Liu C."/>
            <person name="Sun Q."/>
        </authorList>
    </citation>
    <scope>NUCLEOTIDE SEQUENCE</scope>
    <source>
        <strain evidence="4">YIM B02565</strain>
    </source>
</reference>
<evidence type="ECO:0000256" key="3">
    <source>
        <dbReference type="ARBA" id="ARBA00023065"/>
    </source>
</evidence>
<accession>A0A937FG67</accession>